<comment type="caution">
    <text evidence="1">The sequence shown here is derived from an EMBL/GenBank/DDBJ whole genome shotgun (WGS) entry which is preliminary data.</text>
</comment>
<organism evidence="1 2">
    <name type="scientific">Arabis nemorensis</name>
    <dbReference type="NCBI Taxonomy" id="586526"/>
    <lineage>
        <taxon>Eukaryota</taxon>
        <taxon>Viridiplantae</taxon>
        <taxon>Streptophyta</taxon>
        <taxon>Embryophyta</taxon>
        <taxon>Tracheophyta</taxon>
        <taxon>Spermatophyta</taxon>
        <taxon>Magnoliopsida</taxon>
        <taxon>eudicotyledons</taxon>
        <taxon>Gunneridae</taxon>
        <taxon>Pentapetalae</taxon>
        <taxon>rosids</taxon>
        <taxon>malvids</taxon>
        <taxon>Brassicales</taxon>
        <taxon>Brassicaceae</taxon>
        <taxon>Arabideae</taxon>
        <taxon>Arabis</taxon>
    </lineage>
</organism>
<gene>
    <name evidence="1" type="ORF">ANE_LOCUS16235</name>
</gene>
<keyword evidence="2" id="KW-1185">Reference proteome</keyword>
<reference evidence="1" key="1">
    <citation type="submission" date="2019-07" db="EMBL/GenBank/DDBJ databases">
        <authorList>
            <person name="Dittberner H."/>
        </authorList>
    </citation>
    <scope>NUCLEOTIDE SEQUENCE [LARGE SCALE GENOMIC DNA]</scope>
</reference>
<dbReference type="EMBL" id="CABITT030000005">
    <property type="protein sequence ID" value="VVB05791.1"/>
    <property type="molecule type" value="Genomic_DNA"/>
</dbReference>
<evidence type="ECO:0000313" key="2">
    <source>
        <dbReference type="Proteomes" id="UP000489600"/>
    </source>
</evidence>
<evidence type="ECO:0000313" key="1">
    <source>
        <dbReference type="EMBL" id="VVB05791.1"/>
    </source>
</evidence>
<proteinExistence type="predicted"/>
<protein>
    <submittedName>
        <fullName evidence="1">Uncharacterized protein</fullName>
    </submittedName>
</protein>
<dbReference type="Proteomes" id="UP000489600">
    <property type="component" value="Unassembled WGS sequence"/>
</dbReference>
<dbReference type="AlphaFoldDB" id="A0A565BWP1"/>
<sequence>MWVNSGFPWYGFNPHGHRLMIPRFETIHIEDCDGDYGVFEELFDGSFAFALLSLHSVLPVLRQCRQYILSHGGGILKTYLD</sequence>
<accession>A0A565BWP1</accession>
<name>A0A565BWP1_9BRAS</name>